<organism evidence="1 2">
    <name type="scientific">Solea senegalensis</name>
    <name type="common">Senegalese sole</name>
    <dbReference type="NCBI Taxonomy" id="28829"/>
    <lineage>
        <taxon>Eukaryota</taxon>
        <taxon>Metazoa</taxon>
        <taxon>Chordata</taxon>
        <taxon>Craniata</taxon>
        <taxon>Vertebrata</taxon>
        <taxon>Euteleostomi</taxon>
        <taxon>Actinopterygii</taxon>
        <taxon>Neopterygii</taxon>
        <taxon>Teleostei</taxon>
        <taxon>Neoteleostei</taxon>
        <taxon>Acanthomorphata</taxon>
        <taxon>Carangaria</taxon>
        <taxon>Pleuronectiformes</taxon>
        <taxon>Pleuronectoidei</taxon>
        <taxon>Soleidae</taxon>
        <taxon>Solea</taxon>
    </lineage>
</organism>
<comment type="caution">
    <text evidence="1">The sequence shown here is derived from an EMBL/GenBank/DDBJ whole genome shotgun (WGS) entry which is preliminary data.</text>
</comment>
<proteinExistence type="predicted"/>
<dbReference type="EMBL" id="JAGKHQ010000016">
    <property type="protein sequence ID" value="KAG7494769.1"/>
    <property type="molecule type" value="Genomic_DNA"/>
</dbReference>
<keyword evidence="2" id="KW-1185">Reference proteome</keyword>
<name>A0AAV6QRF6_SOLSE</name>
<dbReference type="AlphaFoldDB" id="A0AAV6QRF6"/>
<dbReference type="Proteomes" id="UP000693946">
    <property type="component" value="Linkage Group LG4"/>
</dbReference>
<sequence>MNKEVVVFLKQESDVAKLMESGLVVSEEYIQVSPLAVPSTRITVSHLRNLLVPRPRCVSSLRSLLFPWRRCVAPEGPIGSAVVACAAPAVSAGSTAEVRVAPEESAGSVLDCVRAGQEAALAADSQKITQLAKEDSSINSVDMDCDSDGVSVTDSVADSAELYSLNEINLFLDDTFAAVLLNNCSSSSKQLLLDPGDACRILMTGFDEGFRRLCSPRLCSARFQTEE</sequence>
<evidence type="ECO:0000313" key="1">
    <source>
        <dbReference type="EMBL" id="KAG7494769.1"/>
    </source>
</evidence>
<protein>
    <submittedName>
        <fullName evidence="1">Uncharacterized protein</fullName>
    </submittedName>
</protein>
<evidence type="ECO:0000313" key="2">
    <source>
        <dbReference type="Proteomes" id="UP000693946"/>
    </source>
</evidence>
<reference evidence="1 2" key="1">
    <citation type="journal article" date="2021" name="Sci. Rep.">
        <title>Chromosome anchoring in Senegalese sole (Solea senegalensis) reveals sex-associated markers and genome rearrangements in flatfish.</title>
        <authorList>
            <person name="Guerrero-Cozar I."/>
            <person name="Gomez-Garrido J."/>
            <person name="Berbel C."/>
            <person name="Martinez-Blanch J.F."/>
            <person name="Alioto T."/>
            <person name="Claros M.G."/>
            <person name="Gagnaire P.A."/>
            <person name="Manchado M."/>
        </authorList>
    </citation>
    <scope>NUCLEOTIDE SEQUENCE [LARGE SCALE GENOMIC DNA]</scope>
    <source>
        <strain evidence="1">Sse05_10M</strain>
    </source>
</reference>
<accession>A0AAV6QRF6</accession>
<gene>
    <name evidence="1" type="ORF">JOB18_037348</name>
</gene>